<organism evidence="4 5">
    <name type="scientific">Nocardia callitridis</name>
    <dbReference type="NCBI Taxonomy" id="648753"/>
    <lineage>
        <taxon>Bacteria</taxon>
        <taxon>Bacillati</taxon>
        <taxon>Actinomycetota</taxon>
        <taxon>Actinomycetes</taxon>
        <taxon>Mycobacteriales</taxon>
        <taxon>Nocardiaceae</taxon>
        <taxon>Nocardia</taxon>
    </lineage>
</organism>
<evidence type="ECO:0000259" key="3">
    <source>
        <dbReference type="PROSITE" id="PS50977"/>
    </source>
</evidence>
<dbReference type="RefSeq" id="WP_345495425.1">
    <property type="nucleotide sequence ID" value="NZ_BAABJM010000002.1"/>
</dbReference>
<dbReference type="Gene3D" id="1.10.357.10">
    <property type="entry name" value="Tetracycline Repressor, domain 2"/>
    <property type="match status" value="1"/>
</dbReference>
<keyword evidence="5" id="KW-1185">Reference proteome</keyword>
<evidence type="ECO:0000256" key="2">
    <source>
        <dbReference type="PROSITE-ProRule" id="PRU00335"/>
    </source>
</evidence>
<dbReference type="Gene3D" id="1.10.10.60">
    <property type="entry name" value="Homeodomain-like"/>
    <property type="match status" value="1"/>
</dbReference>
<dbReference type="PROSITE" id="PS50977">
    <property type="entry name" value="HTH_TETR_2"/>
    <property type="match status" value="1"/>
</dbReference>
<dbReference type="InterPro" id="IPR039536">
    <property type="entry name" value="TetR_C_Proteobacteria"/>
</dbReference>
<dbReference type="PANTHER" id="PTHR30055:SF146">
    <property type="entry name" value="HTH-TYPE TRANSCRIPTIONAL DUAL REGULATOR CECR"/>
    <property type="match status" value="1"/>
</dbReference>
<dbReference type="InterPro" id="IPR036271">
    <property type="entry name" value="Tet_transcr_reg_TetR-rel_C_sf"/>
</dbReference>
<dbReference type="Proteomes" id="UP001500603">
    <property type="component" value="Unassembled WGS sequence"/>
</dbReference>
<name>A0ABP9K6A7_9NOCA</name>
<protein>
    <submittedName>
        <fullName evidence="4">TetR/AcrR family transcriptional regulator</fullName>
    </submittedName>
</protein>
<sequence>MAEAKAHPENSTARGRIDKREAILDAAFTVFAREGYALAVVDTIAIEAGVAKRTVYNHFGDKETLFRAVFARDADRAVAKNLEAVEQLARDTGEVREVLLAVAFRLGQCYCDDRSWAVRRLMYAEITRFPDLLDLIRGRAMDRVNDALADRLARLSLAGRLAIDDPSRAAEQFTALFTAPLEIRSQLGTRRVADAELHEVTDAAVHTFLQAFGRS</sequence>
<feature type="DNA-binding region" description="H-T-H motif" evidence="2">
    <location>
        <begin position="40"/>
        <end position="59"/>
    </location>
</feature>
<dbReference type="InterPro" id="IPR050109">
    <property type="entry name" value="HTH-type_TetR-like_transc_reg"/>
</dbReference>
<comment type="caution">
    <text evidence="4">The sequence shown here is derived from an EMBL/GenBank/DDBJ whole genome shotgun (WGS) entry which is preliminary data.</text>
</comment>
<accession>A0ABP9K6A7</accession>
<dbReference type="PRINTS" id="PR00455">
    <property type="entry name" value="HTHTETR"/>
</dbReference>
<dbReference type="SUPFAM" id="SSF48498">
    <property type="entry name" value="Tetracyclin repressor-like, C-terminal domain"/>
    <property type="match status" value="1"/>
</dbReference>
<dbReference type="Pfam" id="PF00440">
    <property type="entry name" value="TetR_N"/>
    <property type="match status" value="1"/>
</dbReference>
<feature type="domain" description="HTH tetR-type" evidence="3">
    <location>
        <begin position="17"/>
        <end position="77"/>
    </location>
</feature>
<dbReference type="InterPro" id="IPR009057">
    <property type="entry name" value="Homeodomain-like_sf"/>
</dbReference>
<proteinExistence type="predicted"/>
<keyword evidence="1 2" id="KW-0238">DNA-binding</keyword>
<dbReference type="InterPro" id="IPR001647">
    <property type="entry name" value="HTH_TetR"/>
</dbReference>
<evidence type="ECO:0000313" key="5">
    <source>
        <dbReference type="Proteomes" id="UP001500603"/>
    </source>
</evidence>
<reference evidence="5" key="1">
    <citation type="journal article" date="2019" name="Int. J. Syst. Evol. Microbiol.">
        <title>The Global Catalogue of Microorganisms (GCM) 10K type strain sequencing project: providing services to taxonomists for standard genome sequencing and annotation.</title>
        <authorList>
            <consortium name="The Broad Institute Genomics Platform"/>
            <consortium name="The Broad Institute Genome Sequencing Center for Infectious Disease"/>
            <person name="Wu L."/>
            <person name="Ma J."/>
        </authorList>
    </citation>
    <scope>NUCLEOTIDE SEQUENCE [LARGE SCALE GENOMIC DNA]</scope>
    <source>
        <strain evidence="5">JCM 18298</strain>
    </source>
</reference>
<dbReference type="SUPFAM" id="SSF46689">
    <property type="entry name" value="Homeodomain-like"/>
    <property type="match status" value="1"/>
</dbReference>
<gene>
    <name evidence="4" type="ORF">GCM10023318_24740</name>
</gene>
<dbReference type="Pfam" id="PF14246">
    <property type="entry name" value="TetR_C_7"/>
    <property type="match status" value="1"/>
</dbReference>
<evidence type="ECO:0000313" key="4">
    <source>
        <dbReference type="EMBL" id="GAA5052288.1"/>
    </source>
</evidence>
<evidence type="ECO:0000256" key="1">
    <source>
        <dbReference type="ARBA" id="ARBA00023125"/>
    </source>
</evidence>
<dbReference type="PANTHER" id="PTHR30055">
    <property type="entry name" value="HTH-TYPE TRANSCRIPTIONAL REGULATOR RUTR"/>
    <property type="match status" value="1"/>
</dbReference>
<dbReference type="EMBL" id="BAABJM010000002">
    <property type="protein sequence ID" value="GAA5052288.1"/>
    <property type="molecule type" value="Genomic_DNA"/>
</dbReference>